<feature type="transmembrane region" description="Helical" evidence="2">
    <location>
        <begin position="148"/>
        <end position="171"/>
    </location>
</feature>
<dbReference type="EMBL" id="SMKU01000703">
    <property type="protein sequence ID" value="TDD58745.1"/>
    <property type="molecule type" value="Genomic_DNA"/>
</dbReference>
<dbReference type="AlphaFoldDB" id="A0A4R4ZJR7"/>
<keyword evidence="4" id="KW-1185">Reference proteome</keyword>
<gene>
    <name evidence="3" type="ORF">E1298_46960</name>
</gene>
<feature type="non-terminal residue" evidence="3">
    <location>
        <position position="285"/>
    </location>
</feature>
<accession>A0A4R4ZJR7</accession>
<keyword evidence="2" id="KW-0812">Transmembrane</keyword>
<protein>
    <submittedName>
        <fullName evidence="3">Uncharacterized protein</fullName>
    </submittedName>
</protein>
<sequence>MTTRRMFVTAIGAVIPVIVLALLFDNQWVVDAINDSDFEYDEGLGTLVGWLEFPSWRVSGVSGSSRTEWDYVLALDFSTLLFLVLLALLVLAAVRSIDPRRGHFGAVVVGWWATVLAGGLTGIVRGFLAKWTLDIPDGSLDEAIWRSVSGGAGFGLAYGWLAGLGALAGFFTGRPREYAPQQAMQGAYPPPGAYPHPGASLPPGGPMPSGPQMMPQQAHGGQGLPPQHPAAVPYVPPPGAPQQQPAWGAPGPQQPYPGMPVPQQPAPPFPQQPVPQQPFPQQPGG</sequence>
<feature type="compositionally biased region" description="Low complexity" evidence="1">
    <location>
        <begin position="241"/>
        <end position="251"/>
    </location>
</feature>
<reference evidence="3 4" key="1">
    <citation type="submission" date="2019-03" db="EMBL/GenBank/DDBJ databases">
        <title>Draft genome sequences of novel Actinobacteria.</title>
        <authorList>
            <person name="Sahin N."/>
            <person name="Ay H."/>
            <person name="Saygin H."/>
        </authorList>
    </citation>
    <scope>NUCLEOTIDE SEQUENCE [LARGE SCALE GENOMIC DNA]</scope>
    <source>
        <strain evidence="3 4">H3C3</strain>
    </source>
</reference>
<comment type="caution">
    <text evidence="3">The sequence shown here is derived from an EMBL/GenBank/DDBJ whole genome shotgun (WGS) entry which is preliminary data.</text>
</comment>
<organism evidence="3 4">
    <name type="scientific">Actinomadura rubrisoli</name>
    <dbReference type="NCBI Taxonomy" id="2530368"/>
    <lineage>
        <taxon>Bacteria</taxon>
        <taxon>Bacillati</taxon>
        <taxon>Actinomycetota</taxon>
        <taxon>Actinomycetes</taxon>
        <taxon>Streptosporangiales</taxon>
        <taxon>Thermomonosporaceae</taxon>
        <taxon>Actinomadura</taxon>
    </lineage>
</organism>
<proteinExistence type="predicted"/>
<keyword evidence="2" id="KW-1133">Transmembrane helix</keyword>
<evidence type="ECO:0000256" key="2">
    <source>
        <dbReference type="SAM" id="Phobius"/>
    </source>
</evidence>
<feature type="region of interest" description="Disordered" evidence="1">
    <location>
        <begin position="181"/>
        <end position="285"/>
    </location>
</feature>
<evidence type="ECO:0000256" key="1">
    <source>
        <dbReference type="SAM" id="MobiDB-lite"/>
    </source>
</evidence>
<evidence type="ECO:0000313" key="4">
    <source>
        <dbReference type="Proteomes" id="UP000294513"/>
    </source>
</evidence>
<feature type="transmembrane region" description="Helical" evidence="2">
    <location>
        <begin position="106"/>
        <end position="128"/>
    </location>
</feature>
<keyword evidence="2" id="KW-0472">Membrane</keyword>
<feature type="transmembrane region" description="Helical" evidence="2">
    <location>
        <begin position="71"/>
        <end position="94"/>
    </location>
</feature>
<evidence type="ECO:0000313" key="3">
    <source>
        <dbReference type="EMBL" id="TDD58745.1"/>
    </source>
</evidence>
<feature type="compositionally biased region" description="Pro residues" evidence="1">
    <location>
        <begin position="252"/>
        <end position="285"/>
    </location>
</feature>
<dbReference type="Proteomes" id="UP000294513">
    <property type="component" value="Unassembled WGS sequence"/>
</dbReference>
<feature type="transmembrane region" description="Helical" evidence="2">
    <location>
        <begin position="7"/>
        <end position="24"/>
    </location>
</feature>
<name>A0A4R4ZJR7_9ACTN</name>